<evidence type="ECO:0000256" key="16">
    <source>
        <dbReference type="RuleBase" id="RU364099"/>
    </source>
</evidence>
<evidence type="ECO:0000256" key="8">
    <source>
        <dbReference type="ARBA" id="ARBA00022676"/>
    </source>
</evidence>
<comment type="subcellular location">
    <subcellularLocation>
        <location evidence="3 16">Cytoplasm</location>
    </subcellularLocation>
</comment>
<dbReference type="Proteomes" id="UP000008457">
    <property type="component" value="Chromosome"/>
</dbReference>
<evidence type="ECO:0000256" key="4">
    <source>
        <dbReference type="ARBA" id="ARBA00004669"/>
    </source>
</evidence>
<dbReference type="GO" id="GO:0000287">
    <property type="term" value="F:magnesium ion binding"/>
    <property type="evidence" value="ECO:0007669"/>
    <property type="project" value="TreeGrafter"/>
</dbReference>
<dbReference type="FunFam" id="3.40.50.2020:FF:000006">
    <property type="entry name" value="Hypoxanthine phosphoribosyltransferase"/>
    <property type="match status" value="1"/>
</dbReference>
<accession>F4A002</accession>
<gene>
    <name evidence="18" type="ordered locus">Mahau_0617</name>
</gene>
<dbReference type="UniPathway" id="UPA00591">
    <property type="reaction ID" value="UER00648"/>
</dbReference>
<evidence type="ECO:0000256" key="2">
    <source>
        <dbReference type="ARBA" id="ARBA00002049"/>
    </source>
</evidence>
<comment type="catalytic activity">
    <reaction evidence="14">
        <text>GMP + diphosphate = guanine + 5-phospho-alpha-D-ribose 1-diphosphate</text>
        <dbReference type="Rhea" id="RHEA:25424"/>
        <dbReference type="ChEBI" id="CHEBI:16235"/>
        <dbReference type="ChEBI" id="CHEBI:33019"/>
        <dbReference type="ChEBI" id="CHEBI:58017"/>
        <dbReference type="ChEBI" id="CHEBI:58115"/>
        <dbReference type="EC" id="2.4.2.8"/>
    </reaction>
    <physiologicalReaction direction="right-to-left" evidence="14">
        <dbReference type="Rhea" id="RHEA:25426"/>
    </physiologicalReaction>
</comment>
<evidence type="ECO:0000256" key="11">
    <source>
        <dbReference type="ARBA" id="ARBA00022726"/>
    </source>
</evidence>
<comment type="pathway">
    <text evidence="5">Purine metabolism; GMP biosynthesis via salvage pathway; GMP from guanine: step 1/1.</text>
</comment>
<reference evidence="19" key="1">
    <citation type="submission" date="2010-11" db="EMBL/GenBank/DDBJ databases">
        <title>The complete genome of Mahella australiensis DSM 15567.</title>
        <authorList>
            <consortium name="US DOE Joint Genome Institute (JGI-PGF)"/>
            <person name="Lucas S."/>
            <person name="Copeland A."/>
            <person name="Lapidus A."/>
            <person name="Bruce D."/>
            <person name="Goodwin L."/>
            <person name="Pitluck S."/>
            <person name="Kyrpides N."/>
            <person name="Mavromatis K."/>
            <person name="Pagani I."/>
            <person name="Ivanova N."/>
            <person name="Teshima H."/>
            <person name="Brettin T."/>
            <person name="Detter J.C."/>
            <person name="Han C."/>
            <person name="Tapia R."/>
            <person name="Land M."/>
            <person name="Hauser L."/>
            <person name="Markowitz V."/>
            <person name="Cheng J.-F."/>
            <person name="Hugenholtz P."/>
            <person name="Woyke T."/>
            <person name="Wu D."/>
            <person name="Spring S."/>
            <person name="Pukall R."/>
            <person name="Steenblock K."/>
            <person name="Schneider S."/>
            <person name="Klenk H.-P."/>
            <person name="Eisen J.A."/>
        </authorList>
    </citation>
    <scope>NUCLEOTIDE SEQUENCE [LARGE SCALE GENOMIC DNA]</scope>
    <source>
        <strain evidence="19">DSM 15567 / CIP 107919 / 50-1 BON</strain>
    </source>
</reference>
<dbReference type="PANTHER" id="PTHR43340:SF1">
    <property type="entry name" value="HYPOXANTHINE PHOSPHORIBOSYLTRANSFERASE"/>
    <property type="match status" value="1"/>
</dbReference>
<evidence type="ECO:0000256" key="13">
    <source>
        <dbReference type="ARBA" id="ARBA00022842"/>
    </source>
</evidence>
<keyword evidence="11 16" id="KW-0660">Purine salvage</keyword>
<reference evidence="18 19" key="2">
    <citation type="journal article" date="2011" name="Stand. Genomic Sci.">
        <title>Complete genome sequence of Mahella australiensis type strain (50-1 BON).</title>
        <authorList>
            <person name="Sikorski J."/>
            <person name="Teshima H."/>
            <person name="Nolan M."/>
            <person name="Lucas S."/>
            <person name="Hammon N."/>
            <person name="Deshpande S."/>
            <person name="Cheng J.F."/>
            <person name="Pitluck S."/>
            <person name="Liolios K."/>
            <person name="Pagani I."/>
            <person name="Ivanova N."/>
            <person name="Huntemann M."/>
            <person name="Mavromatis K."/>
            <person name="Ovchinikova G."/>
            <person name="Pati A."/>
            <person name="Tapia R."/>
            <person name="Han C."/>
            <person name="Goodwin L."/>
            <person name="Chen A."/>
            <person name="Palaniappan K."/>
            <person name="Land M."/>
            <person name="Hauser L."/>
            <person name="Ngatchou-Djao O.D."/>
            <person name="Rohde M."/>
            <person name="Pukall R."/>
            <person name="Spring S."/>
            <person name="Abt B."/>
            <person name="Goker M."/>
            <person name="Detter J.C."/>
            <person name="Woyke T."/>
            <person name="Bristow J."/>
            <person name="Markowitz V."/>
            <person name="Hugenholtz P."/>
            <person name="Eisen J.A."/>
            <person name="Kyrpides N.C."/>
            <person name="Klenk H.P."/>
            <person name="Lapidus A."/>
        </authorList>
    </citation>
    <scope>NUCLEOTIDE SEQUENCE [LARGE SCALE GENOMIC DNA]</scope>
    <source>
        <strain evidence="19">DSM 15567 / CIP 107919 / 50-1 BON</strain>
    </source>
</reference>
<dbReference type="InterPro" id="IPR005904">
    <property type="entry name" value="Hxn_phspho_trans"/>
</dbReference>
<evidence type="ECO:0000256" key="6">
    <source>
        <dbReference type="ARBA" id="ARBA00008391"/>
    </source>
</evidence>
<keyword evidence="12 16" id="KW-0547">Nucleotide-binding</keyword>
<evidence type="ECO:0000256" key="14">
    <source>
        <dbReference type="ARBA" id="ARBA00048811"/>
    </source>
</evidence>
<dbReference type="HOGENOM" id="CLU_073615_0_0_9"/>
<dbReference type="GO" id="GO:0032263">
    <property type="term" value="P:GMP salvage"/>
    <property type="evidence" value="ECO:0007669"/>
    <property type="project" value="TreeGrafter"/>
</dbReference>
<dbReference type="Gene3D" id="3.40.50.2020">
    <property type="match status" value="1"/>
</dbReference>
<evidence type="ECO:0000256" key="7">
    <source>
        <dbReference type="ARBA" id="ARBA00022490"/>
    </source>
</evidence>
<organism evidence="18 19">
    <name type="scientific">Mahella australiensis (strain DSM 15567 / CIP 107919 / 50-1 BON)</name>
    <dbReference type="NCBI Taxonomy" id="697281"/>
    <lineage>
        <taxon>Bacteria</taxon>
        <taxon>Bacillati</taxon>
        <taxon>Bacillota</taxon>
        <taxon>Clostridia</taxon>
        <taxon>Thermoanaerobacterales</taxon>
        <taxon>Thermoanaerobacterales Family IV. Incertae Sedis</taxon>
        <taxon>Mahella</taxon>
    </lineage>
</organism>
<evidence type="ECO:0000256" key="5">
    <source>
        <dbReference type="ARBA" id="ARBA00004676"/>
    </source>
</evidence>
<dbReference type="InterPro" id="IPR000836">
    <property type="entry name" value="PRTase_dom"/>
</dbReference>
<feature type="domain" description="Phosphoribosyltransferase" evidence="17">
    <location>
        <begin position="9"/>
        <end position="159"/>
    </location>
</feature>
<dbReference type="OrthoDB" id="9802824at2"/>
<evidence type="ECO:0000256" key="10">
    <source>
        <dbReference type="ARBA" id="ARBA00022723"/>
    </source>
</evidence>
<dbReference type="GO" id="GO:0000166">
    <property type="term" value="F:nucleotide binding"/>
    <property type="evidence" value="ECO:0007669"/>
    <property type="project" value="UniProtKB-KW"/>
</dbReference>
<evidence type="ECO:0000313" key="19">
    <source>
        <dbReference type="Proteomes" id="UP000008457"/>
    </source>
</evidence>
<evidence type="ECO:0000256" key="12">
    <source>
        <dbReference type="ARBA" id="ARBA00022741"/>
    </source>
</evidence>
<evidence type="ECO:0000256" key="1">
    <source>
        <dbReference type="ARBA" id="ARBA00001946"/>
    </source>
</evidence>
<dbReference type="InterPro" id="IPR050408">
    <property type="entry name" value="HGPRT"/>
</dbReference>
<dbReference type="CDD" id="cd06223">
    <property type="entry name" value="PRTases_typeI"/>
    <property type="match status" value="1"/>
</dbReference>
<proteinExistence type="inferred from homology"/>
<dbReference type="NCBIfam" id="TIGR01203">
    <property type="entry name" value="HGPRTase"/>
    <property type="match status" value="1"/>
</dbReference>
<keyword evidence="8 16" id="KW-0328">Glycosyltransferase</keyword>
<comment type="function">
    <text evidence="2">Purine salvage pathway enzyme that catalyzes the transfer of the ribosyl-5-phosphate group from 5-phospho-alpha-D-ribose 1-diphosphate (PRPP) to the N9 position of the 6-oxopurines hypoxanthine and guanine to form the corresponding ribonucleotides IMP (inosine 5'-monophosphate) and GMP (guanosine 5'-monophosphate), with the release of PPi.</text>
</comment>
<evidence type="ECO:0000256" key="3">
    <source>
        <dbReference type="ARBA" id="ARBA00004496"/>
    </source>
</evidence>
<dbReference type="GO" id="GO:0004422">
    <property type="term" value="F:hypoxanthine phosphoribosyltransferase activity"/>
    <property type="evidence" value="ECO:0007669"/>
    <property type="project" value="InterPro"/>
</dbReference>
<dbReference type="EMBL" id="CP002360">
    <property type="protein sequence ID" value="AEE95820.1"/>
    <property type="molecule type" value="Genomic_DNA"/>
</dbReference>
<evidence type="ECO:0000256" key="15">
    <source>
        <dbReference type="ARBA" id="ARBA00049402"/>
    </source>
</evidence>
<dbReference type="InterPro" id="IPR029057">
    <property type="entry name" value="PRTase-like"/>
</dbReference>
<dbReference type="SUPFAM" id="SSF53271">
    <property type="entry name" value="PRTase-like"/>
    <property type="match status" value="1"/>
</dbReference>
<keyword evidence="7 16" id="KW-0963">Cytoplasm</keyword>
<dbReference type="GO" id="GO:0006166">
    <property type="term" value="P:purine ribonucleoside salvage"/>
    <property type="evidence" value="ECO:0007669"/>
    <property type="project" value="UniProtKB-KW"/>
</dbReference>
<keyword evidence="9 16" id="KW-0808">Transferase</keyword>
<dbReference type="PANTHER" id="PTHR43340">
    <property type="entry name" value="HYPOXANTHINE-GUANINE PHOSPHORIBOSYLTRANSFERASE"/>
    <property type="match status" value="1"/>
</dbReference>
<dbReference type="GO" id="GO:0046100">
    <property type="term" value="P:hypoxanthine metabolic process"/>
    <property type="evidence" value="ECO:0007669"/>
    <property type="project" value="TreeGrafter"/>
</dbReference>
<dbReference type="GO" id="GO:0032264">
    <property type="term" value="P:IMP salvage"/>
    <property type="evidence" value="ECO:0007669"/>
    <property type="project" value="UniProtKB-UniPathway"/>
</dbReference>
<name>F4A002_MAHA5</name>
<dbReference type="RefSeq" id="WP_013780253.1">
    <property type="nucleotide sequence ID" value="NC_015520.1"/>
</dbReference>
<comment type="similarity">
    <text evidence="6 16">Belongs to the purine/pyrimidine phosphoribosyltransferase family.</text>
</comment>
<dbReference type="KEGG" id="mas:Mahau_0617"/>
<dbReference type="EC" id="2.4.2.8" evidence="16"/>
<sequence>MEEILERVLLDEEQIKKRIRELGRDITEDYKNKDLLMIGVLKGAIVFFSDLIRAIDLPLTTDFIAVSSYGSSTKSSGIVRILKDLDEPVDGKDILIVEDIIDTGLTLHYLVDNIITRNPNSVKICCLLDKPERRLTDVDVDYVGFAIPDEFVVGYGLDYNERYRNLPNISVLRLEQGY</sequence>
<evidence type="ECO:0000259" key="17">
    <source>
        <dbReference type="Pfam" id="PF00156"/>
    </source>
</evidence>
<dbReference type="eggNOG" id="COG0634">
    <property type="taxonomic scope" value="Bacteria"/>
</dbReference>
<protein>
    <recommendedName>
        <fullName evidence="16">Hypoxanthine phosphoribosyltransferase</fullName>
        <ecNumber evidence="16">2.4.2.8</ecNumber>
    </recommendedName>
</protein>
<dbReference type="GO" id="GO:0006178">
    <property type="term" value="P:guanine salvage"/>
    <property type="evidence" value="ECO:0007669"/>
    <property type="project" value="TreeGrafter"/>
</dbReference>
<evidence type="ECO:0000313" key="18">
    <source>
        <dbReference type="EMBL" id="AEE95820.1"/>
    </source>
</evidence>
<keyword evidence="19" id="KW-1185">Reference proteome</keyword>
<comment type="cofactor">
    <cofactor evidence="1 16">
        <name>Mg(2+)</name>
        <dbReference type="ChEBI" id="CHEBI:18420"/>
    </cofactor>
</comment>
<dbReference type="STRING" id="697281.Mahau_0617"/>
<comment type="pathway">
    <text evidence="4 16">Purine metabolism; IMP biosynthesis via salvage pathway; IMP from hypoxanthine: step 1/1.</text>
</comment>
<keyword evidence="13 16" id="KW-0460">Magnesium</keyword>
<comment type="catalytic activity">
    <reaction evidence="15">
        <text>IMP + diphosphate = hypoxanthine + 5-phospho-alpha-D-ribose 1-diphosphate</text>
        <dbReference type="Rhea" id="RHEA:17973"/>
        <dbReference type="ChEBI" id="CHEBI:17368"/>
        <dbReference type="ChEBI" id="CHEBI:33019"/>
        <dbReference type="ChEBI" id="CHEBI:58017"/>
        <dbReference type="ChEBI" id="CHEBI:58053"/>
        <dbReference type="EC" id="2.4.2.8"/>
    </reaction>
    <physiologicalReaction direction="right-to-left" evidence="15">
        <dbReference type="Rhea" id="RHEA:17975"/>
    </physiologicalReaction>
</comment>
<keyword evidence="10 16" id="KW-0479">Metal-binding</keyword>
<dbReference type="GO" id="GO:0005829">
    <property type="term" value="C:cytosol"/>
    <property type="evidence" value="ECO:0007669"/>
    <property type="project" value="TreeGrafter"/>
</dbReference>
<dbReference type="Pfam" id="PF00156">
    <property type="entry name" value="Pribosyltran"/>
    <property type="match status" value="1"/>
</dbReference>
<dbReference type="GO" id="GO:0052657">
    <property type="term" value="F:guanine phosphoribosyltransferase activity"/>
    <property type="evidence" value="ECO:0007669"/>
    <property type="project" value="UniProtKB-ARBA"/>
</dbReference>
<evidence type="ECO:0000256" key="9">
    <source>
        <dbReference type="ARBA" id="ARBA00022679"/>
    </source>
</evidence>
<dbReference type="AlphaFoldDB" id="F4A002"/>